<dbReference type="EMBL" id="JBEWTB010000002">
    <property type="protein sequence ID" value="MET4755760.1"/>
    <property type="molecule type" value="Genomic_DNA"/>
</dbReference>
<dbReference type="InterPro" id="IPR011051">
    <property type="entry name" value="RmlC_Cupin_sf"/>
</dbReference>
<dbReference type="SUPFAM" id="SSF51182">
    <property type="entry name" value="RmlC-like cupins"/>
    <property type="match status" value="1"/>
</dbReference>
<dbReference type="CDD" id="cd20298">
    <property type="entry name" value="cupin_UAH"/>
    <property type="match status" value="1"/>
</dbReference>
<comment type="catalytic activity">
    <reaction evidence="4">
        <text>(S)-ureidoglycolate = urea + glyoxylate</text>
        <dbReference type="Rhea" id="RHEA:11304"/>
        <dbReference type="ChEBI" id="CHEBI:16199"/>
        <dbReference type="ChEBI" id="CHEBI:36655"/>
        <dbReference type="ChEBI" id="CHEBI:57296"/>
        <dbReference type="EC" id="4.3.2.3"/>
    </reaction>
</comment>
<evidence type="ECO:0000256" key="2">
    <source>
        <dbReference type="ARBA" id="ARBA00022631"/>
    </source>
</evidence>
<protein>
    <submittedName>
        <fullName evidence="5">Ureidoglycolate lyase</fullName>
        <ecNumber evidence="5">4.3.2.3</ecNumber>
    </submittedName>
</protein>
<evidence type="ECO:0000256" key="1">
    <source>
        <dbReference type="ARBA" id="ARBA00011738"/>
    </source>
</evidence>
<keyword evidence="3 5" id="KW-0456">Lyase</keyword>
<evidence type="ECO:0000256" key="4">
    <source>
        <dbReference type="ARBA" id="ARBA00047684"/>
    </source>
</evidence>
<dbReference type="RefSeq" id="WP_354016277.1">
    <property type="nucleotide sequence ID" value="NZ_JBEWTB010000002.1"/>
</dbReference>
<comment type="subunit">
    <text evidence="1">Homodimer.</text>
</comment>
<sequence>MMTYIQTEPLTREPFAPFGDVIEYRGESLGNNQGRCRKYPALGVIQAGGASAVNAHLFLQAEAIQLPCRLQVLERHPIGSQMFMPVNKEPYLIVVASGDSQPDLSTLRCFIASHGQGIVYHPGVWHHPLLAMSDKSEFLVADPADVGKNLEEVFMSEQNIFVRK</sequence>
<proteinExistence type="predicted"/>
<comment type="caution">
    <text evidence="5">The sequence shown here is derived from an EMBL/GenBank/DDBJ whole genome shotgun (WGS) entry which is preliminary data.</text>
</comment>
<gene>
    <name evidence="5" type="ORF">V5J35_000952</name>
</gene>
<dbReference type="PANTHER" id="PTHR21221">
    <property type="entry name" value="UREIDOGLYCOLATE HYDROLASE"/>
    <property type="match status" value="1"/>
</dbReference>
<accession>A0ABV2SDC2</accession>
<dbReference type="PANTHER" id="PTHR21221:SF1">
    <property type="entry name" value="UREIDOGLYCOLATE LYASE"/>
    <property type="match status" value="1"/>
</dbReference>
<reference evidence="5 6" key="1">
    <citation type="submission" date="2024-06" db="EMBL/GenBank/DDBJ databases">
        <title>Genomic Encyclopedia of Type Strains, Phase V (KMG-V): Genome sequencing to study the core and pangenomes of soil and plant-associated prokaryotes.</title>
        <authorList>
            <person name="Whitman W."/>
        </authorList>
    </citation>
    <scope>NUCLEOTIDE SEQUENCE [LARGE SCALE GENOMIC DNA]</scope>
    <source>
        <strain evidence="5 6">NE40</strain>
    </source>
</reference>
<dbReference type="InterPro" id="IPR007247">
    <property type="entry name" value="Ureidogly_lyase"/>
</dbReference>
<keyword evidence="2" id="KW-0659">Purine metabolism</keyword>
<dbReference type="Gene3D" id="2.60.120.480">
    <property type="entry name" value="Ureidoglycolate hydrolase"/>
    <property type="match status" value="1"/>
</dbReference>
<dbReference type="InterPro" id="IPR024060">
    <property type="entry name" value="Ureidoglycolate_lyase_dom_sf"/>
</dbReference>
<dbReference type="GO" id="GO:0050385">
    <property type="term" value="F:ureidoglycolate lyase activity"/>
    <property type="evidence" value="ECO:0007669"/>
    <property type="project" value="UniProtKB-EC"/>
</dbReference>
<evidence type="ECO:0000256" key="3">
    <source>
        <dbReference type="ARBA" id="ARBA00023239"/>
    </source>
</evidence>
<evidence type="ECO:0000313" key="5">
    <source>
        <dbReference type="EMBL" id="MET4755760.1"/>
    </source>
</evidence>
<dbReference type="Proteomes" id="UP001549366">
    <property type="component" value="Unassembled WGS sequence"/>
</dbReference>
<organism evidence="5 6">
    <name type="scientific">Endozoicomonas lisbonensis</name>
    <dbReference type="NCBI Taxonomy" id="3120522"/>
    <lineage>
        <taxon>Bacteria</taxon>
        <taxon>Pseudomonadati</taxon>
        <taxon>Pseudomonadota</taxon>
        <taxon>Gammaproteobacteria</taxon>
        <taxon>Oceanospirillales</taxon>
        <taxon>Endozoicomonadaceae</taxon>
        <taxon>Endozoicomonas</taxon>
    </lineage>
</organism>
<dbReference type="InterPro" id="IPR047233">
    <property type="entry name" value="UAH_cupin"/>
</dbReference>
<evidence type="ECO:0000313" key="6">
    <source>
        <dbReference type="Proteomes" id="UP001549366"/>
    </source>
</evidence>
<dbReference type="Pfam" id="PF04115">
    <property type="entry name" value="Ureidogly_lyase"/>
    <property type="match status" value="1"/>
</dbReference>
<dbReference type="EC" id="4.3.2.3" evidence="5"/>
<name>A0ABV2SDC2_9GAMM</name>
<keyword evidence="6" id="KW-1185">Reference proteome</keyword>
<dbReference type="PIRSF" id="PIRSF017306">
    <property type="entry name" value="Ureidogly_hydro"/>
    <property type="match status" value="1"/>
</dbReference>